<dbReference type="EMBL" id="KN840566">
    <property type="protein sequence ID" value="KIP04676.1"/>
    <property type="molecule type" value="Genomic_DNA"/>
</dbReference>
<keyword evidence="1" id="KW-0472">Membrane</keyword>
<keyword evidence="1" id="KW-1133">Transmembrane helix</keyword>
<gene>
    <name evidence="2" type="ORF">PHLGIDRAFT_120504</name>
</gene>
<evidence type="ECO:0000256" key="1">
    <source>
        <dbReference type="SAM" id="Phobius"/>
    </source>
</evidence>
<evidence type="ECO:0000313" key="3">
    <source>
        <dbReference type="Proteomes" id="UP000053257"/>
    </source>
</evidence>
<reference evidence="2 3" key="1">
    <citation type="journal article" date="2014" name="PLoS Genet.">
        <title>Analysis of the Phlebiopsis gigantea genome, transcriptome and secretome provides insight into its pioneer colonization strategies of wood.</title>
        <authorList>
            <person name="Hori C."/>
            <person name="Ishida T."/>
            <person name="Igarashi K."/>
            <person name="Samejima M."/>
            <person name="Suzuki H."/>
            <person name="Master E."/>
            <person name="Ferreira P."/>
            <person name="Ruiz-Duenas F.J."/>
            <person name="Held B."/>
            <person name="Canessa P."/>
            <person name="Larrondo L.F."/>
            <person name="Schmoll M."/>
            <person name="Druzhinina I.S."/>
            <person name="Kubicek C.P."/>
            <person name="Gaskell J.A."/>
            <person name="Kersten P."/>
            <person name="St John F."/>
            <person name="Glasner J."/>
            <person name="Sabat G."/>
            <person name="Splinter BonDurant S."/>
            <person name="Syed K."/>
            <person name="Yadav J."/>
            <person name="Mgbeahuruike A.C."/>
            <person name="Kovalchuk A."/>
            <person name="Asiegbu F.O."/>
            <person name="Lackner G."/>
            <person name="Hoffmeister D."/>
            <person name="Rencoret J."/>
            <person name="Gutierrez A."/>
            <person name="Sun H."/>
            <person name="Lindquist E."/>
            <person name="Barry K."/>
            <person name="Riley R."/>
            <person name="Grigoriev I.V."/>
            <person name="Henrissat B."/>
            <person name="Kues U."/>
            <person name="Berka R.M."/>
            <person name="Martinez A.T."/>
            <person name="Covert S.F."/>
            <person name="Blanchette R.A."/>
            <person name="Cullen D."/>
        </authorList>
    </citation>
    <scope>NUCLEOTIDE SEQUENCE [LARGE SCALE GENOMIC DNA]</scope>
    <source>
        <strain evidence="2 3">11061_1 CR5-6</strain>
    </source>
</reference>
<keyword evidence="3" id="KW-1185">Reference proteome</keyword>
<feature type="transmembrane region" description="Helical" evidence="1">
    <location>
        <begin position="12"/>
        <end position="29"/>
    </location>
</feature>
<keyword evidence="1" id="KW-0812">Transmembrane</keyword>
<name>A0A0C3RUI3_PHLG1</name>
<dbReference type="AlphaFoldDB" id="A0A0C3RUI3"/>
<organism evidence="2 3">
    <name type="scientific">Phlebiopsis gigantea (strain 11061_1 CR5-6)</name>
    <name type="common">White-rot fungus</name>
    <name type="synonym">Peniophora gigantea</name>
    <dbReference type="NCBI Taxonomy" id="745531"/>
    <lineage>
        <taxon>Eukaryota</taxon>
        <taxon>Fungi</taxon>
        <taxon>Dikarya</taxon>
        <taxon>Basidiomycota</taxon>
        <taxon>Agaricomycotina</taxon>
        <taxon>Agaricomycetes</taxon>
        <taxon>Polyporales</taxon>
        <taxon>Phanerochaetaceae</taxon>
        <taxon>Phlebiopsis</taxon>
    </lineage>
</organism>
<sequence length="62" mass="6731">MGGGTGSKPYKPVYVGLIKAGFLLLLMLPKDLLPAVVHMFSGTSCGRDISQEHLRFDILLDI</sequence>
<proteinExistence type="predicted"/>
<accession>A0A0C3RUI3</accession>
<protein>
    <submittedName>
        <fullName evidence="2">Uncharacterized protein</fullName>
    </submittedName>
</protein>
<dbReference type="HOGENOM" id="CLU_2904942_0_0_1"/>
<evidence type="ECO:0000313" key="2">
    <source>
        <dbReference type="EMBL" id="KIP04676.1"/>
    </source>
</evidence>
<dbReference type="Proteomes" id="UP000053257">
    <property type="component" value="Unassembled WGS sequence"/>
</dbReference>